<dbReference type="Gramene" id="RZC59410">
    <property type="protein sequence ID" value="RZC59410"/>
    <property type="gene ID" value="C5167_006721"/>
</dbReference>
<sequence length="70" mass="8132">MEAFEPIRTCLFLHHTNGNRDALQQQTIDLMLCSFGEDVTRHDLIEHEEDFGDESHYFGDGSRATMMSRK</sequence>
<dbReference type="AlphaFoldDB" id="A0A4Y7JH94"/>
<protein>
    <submittedName>
        <fullName evidence="1">Uncharacterized protein</fullName>
    </submittedName>
</protein>
<accession>A0A4Y7JH94</accession>
<reference evidence="1 2" key="1">
    <citation type="journal article" date="2018" name="Science">
        <title>The opium poppy genome and morphinan production.</title>
        <authorList>
            <person name="Guo L."/>
            <person name="Winzer T."/>
            <person name="Yang X."/>
            <person name="Li Y."/>
            <person name="Ning Z."/>
            <person name="He Z."/>
            <person name="Teodor R."/>
            <person name="Lu Y."/>
            <person name="Bowser T.A."/>
            <person name="Graham I.A."/>
            <person name="Ye K."/>
        </authorList>
    </citation>
    <scope>NUCLEOTIDE SEQUENCE [LARGE SCALE GENOMIC DNA]</scope>
    <source>
        <strain evidence="2">cv. HN1</strain>
        <tissue evidence="1">Leaves</tissue>
    </source>
</reference>
<evidence type="ECO:0000313" key="2">
    <source>
        <dbReference type="Proteomes" id="UP000316621"/>
    </source>
</evidence>
<dbReference type="EMBL" id="CM010718">
    <property type="protein sequence ID" value="RZC59410.1"/>
    <property type="molecule type" value="Genomic_DNA"/>
</dbReference>
<organism evidence="1 2">
    <name type="scientific">Papaver somniferum</name>
    <name type="common">Opium poppy</name>
    <dbReference type="NCBI Taxonomy" id="3469"/>
    <lineage>
        <taxon>Eukaryota</taxon>
        <taxon>Viridiplantae</taxon>
        <taxon>Streptophyta</taxon>
        <taxon>Embryophyta</taxon>
        <taxon>Tracheophyta</taxon>
        <taxon>Spermatophyta</taxon>
        <taxon>Magnoliopsida</taxon>
        <taxon>Ranunculales</taxon>
        <taxon>Papaveraceae</taxon>
        <taxon>Papaveroideae</taxon>
        <taxon>Papaver</taxon>
    </lineage>
</organism>
<evidence type="ECO:0000313" key="1">
    <source>
        <dbReference type="EMBL" id="RZC59410.1"/>
    </source>
</evidence>
<name>A0A4Y7JH94_PAPSO</name>
<keyword evidence="2" id="KW-1185">Reference proteome</keyword>
<gene>
    <name evidence="1" type="ORF">C5167_006721</name>
</gene>
<proteinExistence type="predicted"/>
<dbReference type="Proteomes" id="UP000316621">
    <property type="component" value="Chromosome 4"/>
</dbReference>